<dbReference type="NCBIfam" id="NF007032">
    <property type="entry name" value="PRK09496.1-4"/>
    <property type="match status" value="1"/>
</dbReference>
<feature type="domain" description="RCK C-terminal" evidence="8">
    <location>
        <begin position="370"/>
        <end position="455"/>
    </location>
</feature>
<keyword evidence="6" id="KW-0406">Ion transport</keyword>
<dbReference type="FunFam" id="3.40.50.720:FF:000042">
    <property type="entry name" value="Trk system potassium transporter TrkA"/>
    <property type="match status" value="1"/>
</dbReference>
<evidence type="ECO:0000256" key="2">
    <source>
        <dbReference type="ARBA" id="ARBA00022448"/>
    </source>
</evidence>
<organism evidence="9 10">
    <name type="scientific">Gammaproteobacteria bacterium LSUCC0057</name>
    <dbReference type="NCBI Taxonomy" id="2559237"/>
    <lineage>
        <taxon>Bacteria</taxon>
        <taxon>Pseudomonadati</taxon>
        <taxon>Pseudomonadota</taxon>
        <taxon>Gammaproteobacteria</taxon>
        <taxon>Cellvibrionales</taxon>
        <taxon>Porticoccaceae</taxon>
        <taxon>SAR92 clade</taxon>
    </lineage>
</organism>
<dbReference type="Pfam" id="PF02080">
    <property type="entry name" value="TrkA_C"/>
    <property type="match status" value="2"/>
</dbReference>
<evidence type="ECO:0000259" key="8">
    <source>
        <dbReference type="PROSITE" id="PS51202"/>
    </source>
</evidence>
<dbReference type="PRINTS" id="PR00335">
    <property type="entry name" value="KUPTAKETRKA"/>
</dbReference>
<feature type="domain" description="RCK N-terminal" evidence="7">
    <location>
        <begin position="234"/>
        <end position="350"/>
    </location>
</feature>
<dbReference type="OrthoDB" id="9775180at2"/>
<dbReference type="Pfam" id="PF02254">
    <property type="entry name" value="TrkA_N"/>
    <property type="match status" value="2"/>
</dbReference>
<evidence type="ECO:0000313" key="9">
    <source>
        <dbReference type="EMBL" id="TFH67933.1"/>
    </source>
</evidence>
<evidence type="ECO:0000313" key="10">
    <source>
        <dbReference type="Proteomes" id="UP000298133"/>
    </source>
</evidence>
<dbReference type="SUPFAM" id="SSF51735">
    <property type="entry name" value="NAD(P)-binding Rossmann-fold domains"/>
    <property type="match status" value="2"/>
</dbReference>
<keyword evidence="2" id="KW-0813">Transport</keyword>
<reference evidence="9 10" key="1">
    <citation type="submission" date="2019-03" db="EMBL/GenBank/DDBJ databases">
        <title>Draft genome of Gammaproteobacteria bacterium LSUCC0057, a member of the SAR92 clade.</title>
        <authorList>
            <person name="Lanclos V.C."/>
            <person name="Doiron C."/>
            <person name="Henson M.W."/>
            <person name="Thrash J.C."/>
        </authorList>
    </citation>
    <scope>NUCLEOTIDE SEQUENCE [LARGE SCALE GENOMIC DNA]</scope>
    <source>
        <strain evidence="9 10">LSUCC0057</strain>
    </source>
</reference>
<name>A0A4Y8UKX1_9GAMM</name>
<feature type="domain" description="RCK C-terminal" evidence="8">
    <location>
        <begin position="145"/>
        <end position="229"/>
    </location>
</feature>
<dbReference type="PANTHER" id="PTHR43833:SF5">
    <property type="entry name" value="TRK SYSTEM POTASSIUM UPTAKE PROTEIN TRKA"/>
    <property type="match status" value="1"/>
</dbReference>
<dbReference type="InterPro" id="IPR006036">
    <property type="entry name" value="K_uptake_TrkA"/>
</dbReference>
<protein>
    <recommendedName>
        <fullName evidence="1">Trk system potassium uptake protein TrkA</fullName>
    </recommendedName>
</protein>
<comment type="caution">
    <text evidence="9">The sequence shown here is derived from an EMBL/GenBank/DDBJ whole genome shotgun (WGS) entry which is preliminary data.</text>
</comment>
<dbReference type="PROSITE" id="PS51201">
    <property type="entry name" value="RCK_N"/>
    <property type="match status" value="2"/>
</dbReference>
<dbReference type="PROSITE" id="PS51202">
    <property type="entry name" value="RCK_C"/>
    <property type="match status" value="2"/>
</dbReference>
<gene>
    <name evidence="9" type="primary">trkA</name>
    <name evidence="9" type="ORF">E3W66_06715</name>
</gene>
<dbReference type="EMBL" id="SPIA01000002">
    <property type="protein sequence ID" value="TFH67933.1"/>
    <property type="molecule type" value="Genomic_DNA"/>
</dbReference>
<dbReference type="AlphaFoldDB" id="A0A4Y8UKX1"/>
<dbReference type="InterPro" id="IPR050721">
    <property type="entry name" value="Trk_Ktr_HKT_K-transport"/>
</dbReference>
<dbReference type="Gene3D" id="3.30.70.1450">
    <property type="entry name" value="Regulator of K+ conductance, C-terminal domain"/>
    <property type="match status" value="2"/>
</dbReference>
<dbReference type="NCBIfam" id="NF007031">
    <property type="entry name" value="PRK09496.1-2"/>
    <property type="match status" value="1"/>
</dbReference>
<dbReference type="PANTHER" id="PTHR43833">
    <property type="entry name" value="POTASSIUM CHANNEL PROTEIN 2-RELATED-RELATED"/>
    <property type="match status" value="1"/>
</dbReference>
<dbReference type="InterPro" id="IPR006037">
    <property type="entry name" value="RCK_C"/>
</dbReference>
<evidence type="ECO:0000259" key="7">
    <source>
        <dbReference type="PROSITE" id="PS51201"/>
    </source>
</evidence>
<dbReference type="SUPFAM" id="SSF116726">
    <property type="entry name" value="TrkA C-terminal domain-like"/>
    <property type="match status" value="2"/>
</dbReference>
<evidence type="ECO:0000256" key="6">
    <source>
        <dbReference type="ARBA" id="ARBA00023065"/>
    </source>
</evidence>
<accession>A0A4Y8UKX1</accession>
<evidence type="ECO:0000256" key="4">
    <source>
        <dbReference type="ARBA" id="ARBA00022958"/>
    </source>
</evidence>
<sequence>MRIVIVGAGQVGGTLAENLVREKNDITLVDIDAARLADLQDRFDIRTVVGVGSYPDVLFDAGIKDADMLVAVTNSDEVNMTACQVAYSLFNTPHRIARIRASNYNDPRFATQLFNDKNMPVGVMIAPEQVVTDYIIKLVAQPGALQVLDFADDAIRLVGLRAVKNSPLVGQELRTLREHMPNVDARVAAIFRDGKPMFPKGETVIVDGDEVFLIAARKNIRQVMGELRKLENPYQRLIIAGGGNIGFRLAKTLEHDYQIKLIEFDHPRTDFLAEHLNKTVVLRGSATDQELLLNENIDKTDLFLALTNDDEVNIMASLLAKKLGAGKVMTLISNPVYADLMEGGVIDVAISPQQATTSSLLTHVRKGGAVSAHSLRRGAAEAIEILVTGDAKTSNVVGRAIEDIKSPSGVTLAALVRDGEVMIAHHDTVIEAGDHVIVFLVDKDHTRAVEKLFEPTVGFF</sequence>
<keyword evidence="5" id="KW-0520">NAD</keyword>
<dbReference type="Proteomes" id="UP000298133">
    <property type="component" value="Unassembled WGS sequence"/>
</dbReference>
<keyword evidence="10" id="KW-1185">Reference proteome</keyword>
<dbReference type="NCBIfam" id="NF007039">
    <property type="entry name" value="PRK09496.3-2"/>
    <property type="match status" value="1"/>
</dbReference>
<dbReference type="FunFam" id="3.30.70.1450:FF:000001">
    <property type="entry name" value="Trk system potassium transporter TrkA"/>
    <property type="match status" value="1"/>
</dbReference>
<keyword evidence="4" id="KW-0630">Potassium</keyword>
<keyword evidence="3" id="KW-0633">Potassium transport</keyword>
<dbReference type="NCBIfam" id="NF007030">
    <property type="entry name" value="PRK09496.1-1"/>
    <property type="match status" value="1"/>
</dbReference>
<evidence type="ECO:0000256" key="3">
    <source>
        <dbReference type="ARBA" id="ARBA00022538"/>
    </source>
</evidence>
<dbReference type="Gene3D" id="3.40.50.720">
    <property type="entry name" value="NAD(P)-binding Rossmann-like Domain"/>
    <property type="match status" value="2"/>
</dbReference>
<evidence type="ECO:0000256" key="5">
    <source>
        <dbReference type="ARBA" id="ARBA00023027"/>
    </source>
</evidence>
<dbReference type="GO" id="GO:0005886">
    <property type="term" value="C:plasma membrane"/>
    <property type="evidence" value="ECO:0007669"/>
    <property type="project" value="InterPro"/>
</dbReference>
<feature type="domain" description="RCK N-terminal" evidence="7">
    <location>
        <begin position="1"/>
        <end position="131"/>
    </location>
</feature>
<dbReference type="InterPro" id="IPR036721">
    <property type="entry name" value="RCK_C_sf"/>
</dbReference>
<dbReference type="InterPro" id="IPR003148">
    <property type="entry name" value="RCK_N"/>
</dbReference>
<proteinExistence type="predicted"/>
<dbReference type="GO" id="GO:0015079">
    <property type="term" value="F:potassium ion transmembrane transporter activity"/>
    <property type="evidence" value="ECO:0007669"/>
    <property type="project" value="InterPro"/>
</dbReference>
<dbReference type="InterPro" id="IPR036291">
    <property type="entry name" value="NAD(P)-bd_dom_sf"/>
</dbReference>
<evidence type="ECO:0000256" key="1">
    <source>
        <dbReference type="ARBA" id="ARBA00017378"/>
    </source>
</evidence>